<reference evidence="4 5" key="1">
    <citation type="submission" date="2018-02" db="EMBL/GenBank/DDBJ databases">
        <title>Genome sequence of the basidiomycete white-rot fungus Phlebia centrifuga.</title>
        <authorList>
            <person name="Granchi Z."/>
            <person name="Peng M."/>
            <person name="de Vries R.P."/>
            <person name="Hilden K."/>
            <person name="Makela M.R."/>
            <person name="Grigoriev I."/>
            <person name="Riley R."/>
        </authorList>
    </citation>
    <scope>NUCLEOTIDE SEQUENCE [LARGE SCALE GENOMIC DNA]</scope>
    <source>
        <strain evidence="4 5">FBCC195</strain>
    </source>
</reference>
<organism evidence="4 5">
    <name type="scientific">Hermanssonia centrifuga</name>
    <dbReference type="NCBI Taxonomy" id="98765"/>
    <lineage>
        <taxon>Eukaryota</taxon>
        <taxon>Fungi</taxon>
        <taxon>Dikarya</taxon>
        <taxon>Basidiomycota</taxon>
        <taxon>Agaricomycotina</taxon>
        <taxon>Agaricomycetes</taxon>
        <taxon>Polyporales</taxon>
        <taxon>Meruliaceae</taxon>
        <taxon>Hermanssonia</taxon>
    </lineage>
</organism>
<keyword evidence="1" id="KW-1017">Isopeptide bond</keyword>
<evidence type="ECO:0000256" key="2">
    <source>
        <dbReference type="ARBA" id="ARBA00022843"/>
    </source>
</evidence>
<dbReference type="EMBL" id="MLYV02000272">
    <property type="protein sequence ID" value="PSS22628.1"/>
    <property type="molecule type" value="Genomic_DNA"/>
</dbReference>
<comment type="caution">
    <text evidence="4">The sequence shown here is derived from an EMBL/GenBank/DDBJ whole genome shotgun (WGS) entry which is preliminary data.</text>
</comment>
<name>A0A2R6R788_9APHY</name>
<dbReference type="FunFam" id="1.10.10.10:FF:000014">
    <property type="entry name" value="Cullin 1"/>
    <property type="match status" value="1"/>
</dbReference>
<evidence type="ECO:0000256" key="1">
    <source>
        <dbReference type="ARBA" id="ARBA00022499"/>
    </source>
</evidence>
<dbReference type="STRING" id="98765.A0A2R6R788"/>
<dbReference type="Gene3D" id="1.10.10.10">
    <property type="entry name" value="Winged helix-like DNA-binding domain superfamily/Winged helix DNA-binding domain"/>
    <property type="match status" value="1"/>
</dbReference>
<dbReference type="OrthoDB" id="27073at2759"/>
<protein>
    <recommendedName>
        <fullName evidence="3">Cullin neddylation domain-containing protein</fullName>
    </recommendedName>
</protein>
<dbReference type="Proteomes" id="UP000186601">
    <property type="component" value="Unassembled WGS sequence"/>
</dbReference>
<feature type="domain" description="Cullin neddylation" evidence="3">
    <location>
        <begin position="14"/>
        <end position="81"/>
    </location>
</feature>
<dbReference type="PANTHER" id="PTHR11932">
    <property type="entry name" value="CULLIN"/>
    <property type="match status" value="1"/>
</dbReference>
<dbReference type="InterPro" id="IPR045093">
    <property type="entry name" value="Cullin"/>
</dbReference>
<evidence type="ECO:0000313" key="4">
    <source>
        <dbReference type="EMBL" id="PSS22628.1"/>
    </source>
</evidence>
<gene>
    <name evidence="4" type="ORF">PHLCEN_2v3055</name>
</gene>
<sequence>MSQPEESKRTQSLIEGDRRYALDAAIVRIMKGKKELQYEQLKTATIDAVKNHFVPDVTSIKQRIDSLVEQDYLRRHDDDMHLLVYVA</sequence>
<keyword evidence="2" id="KW-0832">Ubl conjugation</keyword>
<dbReference type="InterPro" id="IPR036388">
    <property type="entry name" value="WH-like_DNA-bd_sf"/>
</dbReference>
<accession>A0A2R6R788</accession>
<dbReference type="InterPro" id="IPR019559">
    <property type="entry name" value="Cullin_neddylation_domain"/>
</dbReference>
<dbReference type="InterPro" id="IPR036390">
    <property type="entry name" value="WH_DNA-bd_sf"/>
</dbReference>
<dbReference type="AlphaFoldDB" id="A0A2R6R788"/>
<evidence type="ECO:0000259" key="3">
    <source>
        <dbReference type="SMART" id="SM00884"/>
    </source>
</evidence>
<dbReference type="SUPFAM" id="SSF46785">
    <property type="entry name" value="Winged helix' DNA-binding domain"/>
    <property type="match status" value="1"/>
</dbReference>
<keyword evidence="5" id="KW-1185">Reference proteome</keyword>
<evidence type="ECO:0000313" key="5">
    <source>
        <dbReference type="Proteomes" id="UP000186601"/>
    </source>
</evidence>
<dbReference type="Pfam" id="PF10557">
    <property type="entry name" value="Cullin_Nedd8"/>
    <property type="match status" value="1"/>
</dbReference>
<proteinExistence type="predicted"/>
<dbReference type="SMART" id="SM00884">
    <property type="entry name" value="Cullin_Nedd8"/>
    <property type="match status" value="1"/>
</dbReference>